<evidence type="ECO:0000256" key="1">
    <source>
        <dbReference type="SAM" id="Phobius"/>
    </source>
</evidence>
<accession>A0A1X7MTP0</accession>
<feature type="transmembrane region" description="Helical" evidence="1">
    <location>
        <begin position="41"/>
        <end position="63"/>
    </location>
</feature>
<dbReference type="EMBL" id="FXBJ01000002">
    <property type="protein sequence ID" value="SMH28095.1"/>
    <property type="molecule type" value="Genomic_DNA"/>
</dbReference>
<feature type="transmembrane region" description="Helical" evidence="1">
    <location>
        <begin position="107"/>
        <end position="124"/>
    </location>
</feature>
<keyword evidence="3" id="KW-1185">Reference proteome</keyword>
<name>A0A1X7MTP0_9LACT</name>
<reference evidence="2 3" key="1">
    <citation type="submission" date="2017-04" db="EMBL/GenBank/DDBJ databases">
        <authorList>
            <person name="Afonso C.L."/>
            <person name="Miller P.J."/>
            <person name="Scott M.A."/>
            <person name="Spackman E."/>
            <person name="Goraichik I."/>
            <person name="Dimitrov K.M."/>
            <person name="Suarez D.L."/>
            <person name="Swayne D.E."/>
        </authorList>
    </citation>
    <scope>NUCLEOTIDE SEQUENCE [LARGE SCALE GENOMIC DNA]</scope>
    <source>
        <strain evidence="2 3">LMG26642</strain>
    </source>
</reference>
<keyword evidence="1" id="KW-0812">Transmembrane</keyword>
<evidence type="ECO:0000313" key="3">
    <source>
        <dbReference type="Proteomes" id="UP000193435"/>
    </source>
</evidence>
<protein>
    <submittedName>
        <fullName evidence="2">Uncharacterized protein</fullName>
    </submittedName>
</protein>
<sequence>MKKNKTIFFTKILFSLFTLATIFSLFIVYTDSDHPLSFHFLTGYVCLTFFLLIYVPFMTFMNARKYSWSDLRKRFVKFVALLLLFIALTSLFDLVIKSSKVDLLKSFSSGLGIAFSLTFLDILFSKEKSKRNKYN</sequence>
<keyword evidence="1" id="KW-1133">Transmembrane helix</keyword>
<evidence type="ECO:0000313" key="2">
    <source>
        <dbReference type="EMBL" id="SMH28095.1"/>
    </source>
</evidence>
<organism evidence="2 3">
    <name type="scientific">Carnobacterium iners</name>
    <dbReference type="NCBI Taxonomy" id="1073423"/>
    <lineage>
        <taxon>Bacteria</taxon>
        <taxon>Bacillati</taxon>
        <taxon>Bacillota</taxon>
        <taxon>Bacilli</taxon>
        <taxon>Lactobacillales</taxon>
        <taxon>Carnobacteriaceae</taxon>
        <taxon>Carnobacterium</taxon>
    </lineage>
</organism>
<feature type="transmembrane region" description="Helical" evidence="1">
    <location>
        <begin position="12"/>
        <end position="29"/>
    </location>
</feature>
<keyword evidence="1" id="KW-0472">Membrane</keyword>
<gene>
    <name evidence="2" type="ORF">SAMN04488700_0834</name>
</gene>
<dbReference type="Proteomes" id="UP000193435">
    <property type="component" value="Unassembled WGS sequence"/>
</dbReference>
<dbReference type="RefSeq" id="WP_085559072.1">
    <property type="nucleotide sequence ID" value="NZ_FOAH01000006.1"/>
</dbReference>
<dbReference type="OrthoDB" id="1926101at2"/>
<proteinExistence type="predicted"/>
<dbReference type="AlphaFoldDB" id="A0A1X7MTP0"/>
<feature type="transmembrane region" description="Helical" evidence="1">
    <location>
        <begin position="75"/>
        <end position="95"/>
    </location>
</feature>